<keyword evidence="2" id="KW-1185">Reference proteome</keyword>
<protein>
    <submittedName>
        <fullName evidence="1">Uncharacterized protein</fullName>
    </submittedName>
</protein>
<accession>A0AAF0PSR9</accession>
<dbReference type="Proteomes" id="UP001234989">
    <property type="component" value="Chromosome 1"/>
</dbReference>
<proteinExistence type="predicted"/>
<name>A0AAF0PSR9_SOLVR</name>
<dbReference type="AlphaFoldDB" id="A0AAF0PSR9"/>
<evidence type="ECO:0000313" key="1">
    <source>
        <dbReference type="EMBL" id="WMV10203.1"/>
    </source>
</evidence>
<evidence type="ECO:0000313" key="2">
    <source>
        <dbReference type="Proteomes" id="UP001234989"/>
    </source>
</evidence>
<sequence length="144" mass="17032">MPAGKKKVLLFFWTSIRVVMQNRLDIITQEHIGCIYVKDEDTGRKLSLWSRKKIGDVHQNTIEWIIKLQSLEEIDMEVNTKQSRQDVNKAHVEYIHWMKLQESIPLQKSQCKWFEEGYMDMMEHSSKATGMLSKRISLPMFKTS</sequence>
<organism evidence="1 2">
    <name type="scientific">Solanum verrucosum</name>
    <dbReference type="NCBI Taxonomy" id="315347"/>
    <lineage>
        <taxon>Eukaryota</taxon>
        <taxon>Viridiplantae</taxon>
        <taxon>Streptophyta</taxon>
        <taxon>Embryophyta</taxon>
        <taxon>Tracheophyta</taxon>
        <taxon>Spermatophyta</taxon>
        <taxon>Magnoliopsida</taxon>
        <taxon>eudicotyledons</taxon>
        <taxon>Gunneridae</taxon>
        <taxon>Pentapetalae</taxon>
        <taxon>asterids</taxon>
        <taxon>lamiids</taxon>
        <taxon>Solanales</taxon>
        <taxon>Solanaceae</taxon>
        <taxon>Solanoideae</taxon>
        <taxon>Solaneae</taxon>
        <taxon>Solanum</taxon>
    </lineage>
</organism>
<dbReference type="EMBL" id="CP133612">
    <property type="protein sequence ID" value="WMV10203.1"/>
    <property type="molecule type" value="Genomic_DNA"/>
</dbReference>
<reference evidence="1" key="1">
    <citation type="submission" date="2023-08" db="EMBL/GenBank/DDBJ databases">
        <title>A de novo genome assembly of Solanum verrucosum Schlechtendal, a Mexican diploid species geographically isolated from the other diploid A-genome species in potato relatives.</title>
        <authorList>
            <person name="Hosaka K."/>
        </authorList>
    </citation>
    <scope>NUCLEOTIDE SEQUENCE</scope>
    <source>
        <tissue evidence="1">Young leaves</tissue>
    </source>
</reference>
<gene>
    <name evidence="1" type="ORF">MTR67_003588</name>
</gene>